<sequence>MKASSIILSSIVFIFLAFIVSDSPFLWDESIASFLLSHQWVTFFDFMGSSLFIGGTGIALILYVWWKQKNYRRVTYMVSSLAVGYYAYKGLKVVIGRDRPIGALDDGYSFPSGHSTMSFILFFLICYIVSTELKRKDIRILLYSACSLLVLFVGMSRLVHGDHYASDVLGGYLVGYIVTGTLFLFYQKWESVRSEESG</sequence>
<dbReference type="Proteomes" id="UP000074108">
    <property type="component" value="Unassembled WGS sequence"/>
</dbReference>
<dbReference type="PANTHER" id="PTHR14969">
    <property type="entry name" value="SPHINGOSINE-1-PHOSPHATE PHOSPHOHYDROLASE"/>
    <property type="match status" value="1"/>
</dbReference>
<feature type="transmembrane region" description="Helical" evidence="1">
    <location>
        <begin position="164"/>
        <end position="186"/>
    </location>
</feature>
<dbReference type="InterPro" id="IPR036938">
    <property type="entry name" value="PAP2/HPO_sf"/>
</dbReference>
<proteinExistence type="predicted"/>
<keyword evidence="1" id="KW-1133">Transmembrane helix</keyword>
<dbReference type="AlphaFoldDB" id="A0A147KCE6"/>
<keyword evidence="4" id="KW-1185">Reference proteome</keyword>
<dbReference type="SMART" id="SM00014">
    <property type="entry name" value="acidPPc"/>
    <property type="match status" value="1"/>
</dbReference>
<accession>A0A147KCE6</accession>
<gene>
    <name evidence="3" type="ORF">Q75_00875</name>
</gene>
<evidence type="ECO:0000256" key="1">
    <source>
        <dbReference type="SAM" id="Phobius"/>
    </source>
</evidence>
<feature type="transmembrane region" description="Helical" evidence="1">
    <location>
        <begin position="73"/>
        <end position="88"/>
    </location>
</feature>
<dbReference type="PATRIC" id="fig|1150625.3.peg.181"/>
<dbReference type="InterPro" id="IPR000326">
    <property type="entry name" value="PAP2/HPO"/>
</dbReference>
<dbReference type="RefSeq" id="WP_059281963.1">
    <property type="nucleotide sequence ID" value="NZ_LDYG01000002.1"/>
</dbReference>
<feature type="transmembrane region" description="Helical" evidence="1">
    <location>
        <begin position="140"/>
        <end position="158"/>
    </location>
</feature>
<dbReference type="CDD" id="cd03392">
    <property type="entry name" value="PAP2_like_2"/>
    <property type="match status" value="1"/>
</dbReference>
<protein>
    <recommendedName>
        <fullName evidence="2">Phosphatidic acid phosphatase type 2/haloperoxidase domain-containing protein</fullName>
    </recommendedName>
</protein>
<name>A0A147KCE6_9BACI</name>
<dbReference type="SUPFAM" id="SSF48317">
    <property type="entry name" value="Acid phosphatase/Vanadium-dependent haloperoxidase"/>
    <property type="match status" value="1"/>
</dbReference>
<evidence type="ECO:0000313" key="3">
    <source>
        <dbReference type="EMBL" id="KUP09216.1"/>
    </source>
</evidence>
<evidence type="ECO:0000313" key="4">
    <source>
        <dbReference type="Proteomes" id="UP000074108"/>
    </source>
</evidence>
<dbReference type="Pfam" id="PF01569">
    <property type="entry name" value="PAP2"/>
    <property type="match status" value="1"/>
</dbReference>
<feature type="domain" description="Phosphatidic acid phosphatase type 2/haloperoxidase" evidence="2">
    <location>
        <begin position="74"/>
        <end position="183"/>
    </location>
</feature>
<keyword evidence="1" id="KW-0812">Transmembrane</keyword>
<dbReference type="STRING" id="1150625.Q75_00875"/>
<organism evidence="3 4">
    <name type="scientific">Bacillus coahuilensis p1.1.43</name>
    <dbReference type="NCBI Taxonomy" id="1150625"/>
    <lineage>
        <taxon>Bacteria</taxon>
        <taxon>Bacillati</taxon>
        <taxon>Bacillota</taxon>
        <taxon>Bacilli</taxon>
        <taxon>Bacillales</taxon>
        <taxon>Bacillaceae</taxon>
        <taxon>Bacillus</taxon>
    </lineage>
</organism>
<dbReference type="EMBL" id="LDYG01000002">
    <property type="protein sequence ID" value="KUP09216.1"/>
    <property type="molecule type" value="Genomic_DNA"/>
</dbReference>
<reference evidence="3 4" key="1">
    <citation type="journal article" date="2016" name="Front. Microbiol.">
        <title>Microevolution Analysis of Bacillus coahuilensis Unveils Differences in Phosphorus Acquisition Strategies and Their Regulation.</title>
        <authorList>
            <person name="Gomez-Lunar Z."/>
            <person name="Hernandez-Gonzalez I."/>
            <person name="Rodriguez-Torres M.D."/>
            <person name="Souza V."/>
            <person name="Olmedo-Alvarez G."/>
        </authorList>
    </citation>
    <scope>NUCLEOTIDE SEQUENCE [LARGE SCALE GENOMIC DNA]</scope>
    <source>
        <strain evidence="4">p1.1.43</strain>
    </source>
</reference>
<keyword evidence="1" id="KW-0472">Membrane</keyword>
<dbReference type="PANTHER" id="PTHR14969:SF13">
    <property type="entry name" value="AT30094P"/>
    <property type="match status" value="1"/>
</dbReference>
<evidence type="ECO:0000259" key="2">
    <source>
        <dbReference type="SMART" id="SM00014"/>
    </source>
</evidence>
<dbReference type="Gene3D" id="1.20.144.10">
    <property type="entry name" value="Phosphatidic acid phosphatase type 2/haloperoxidase"/>
    <property type="match status" value="1"/>
</dbReference>
<comment type="caution">
    <text evidence="3">The sequence shown here is derived from an EMBL/GenBank/DDBJ whole genome shotgun (WGS) entry which is preliminary data.</text>
</comment>
<feature type="transmembrane region" description="Helical" evidence="1">
    <location>
        <begin position="108"/>
        <end position="128"/>
    </location>
</feature>
<feature type="transmembrane region" description="Helical" evidence="1">
    <location>
        <begin position="46"/>
        <end position="66"/>
    </location>
</feature>